<evidence type="ECO:0000256" key="2">
    <source>
        <dbReference type="ARBA" id="ARBA00022723"/>
    </source>
</evidence>
<evidence type="ECO:0000256" key="3">
    <source>
        <dbReference type="ARBA" id="ARBA00022771"/>
    </source>
</evidence>
<name>A0ABP0QB52_9DINO</name>
<comment type="caution">
    <text evidence="11">The sequence shown here is derived from an EMBL/GenBank/DDBJ whole genome shotgun (WGS) entry which is preliminary data.</text>
</comment>
<dbReference type="Pfam" id="PF01588">
    <property type="entry name" value="tRNA_bind"/>
    <property type="match status" value="1"/>
</dbReference>
<dbReference type="InterPro" id="IPR012340">
    <property type="entry name" value="NA-bd_OB-fold"/>
</dbReference>
<evidence type="ECO:0000313" key="12">
    <source>
        <dbReference type="Proteomes" id="UP001642484"/>
    </source>
</evidence>
<keyword evidence="2" id="KW-0479">Metal-binding</keyword>
<reference evidence="11 12" key="1">
    <citation type="submission" date="2024-02" db="EMBL/GenBank/DDBJ databases">
        <authorList>
            <person name="Chen Y."/>
            <person name="Shah S."/>
            <person name="Dougan E. K."/>
            <person name="Thang M."/>
            <person name="Chan C."/>
        </authorList>
    </citation>
    <scope>NUCLEOTIDE SEQUENCE [LARGE SCALE GENOMIC DNA]</scope>
</reference>
<sequence length="168" mass="17373">MGKKPKAKAEEPEKPPAEPAEPWLCGECEQENPAEELACIACEAPKPVSGDGKFEHFAVALVKTCEPVPGKDKLKKLEVDVGSEELLKIVTNASNVKEGSRVVVAKVGAIIDGEPLKKSVVGGCPSEGMLCDSAMLGWSGGGSGAALLPDTFALGGPPPDARPRTDGK</sequence>
<dbReference type="InterPro" id="IPR033714">
    <property type="entry name" value="tRNA_bind_bactPheRS"/>
</dbReference>
<evidence type="ECO:0000259" key="10">
    <source>
        <dbReference type="PROSITE" id="PS50886"/>
    </source>
</evidence>
<organism evidence="11 12">
    <name type="scientific">Durusdinium trenchii</name>
    <dbReference type="NCBI Taxonomy" id="1381693"/>
    <lineage>
        <taxon>Eukaryota</taxon>
        <taxon>Sar</taxon>
        <taxon>Alveolata</taxon>
        <taxon>Dinophyceae</taxon>
        <taxon>Suessiales</taxon>
        <taxon>Symbiodiniaceae</taxon>
        <taxon>Durusdinium</taxon>
    </lineage>
</organism>
<accession>A0ABP0QB52</accession>
<gene>
    <name evidence="11" type="ORF">CCMP2556_LOCUS41191</name>
</gene>
<dbReference type="InterPro" id="IPR001876">
    <property type="entry name" value="Znf_RanBP2"/>
</dbReference>
<keyword evidence="1 6" id="KW-0820">tRNA-binding</keyword>
<evidence type="ECO:0000256" key="5">
    <source>
        <dbReference type="ARBA" id="ARBA00022884"/>
    </source>
</evidence>
<evidence type="ECO:0008006" key="13">
    <source>
        <dbReference type="Google" id="ProtNLM"/>
    </source>
</evidence>
<dbReference type="CDD" id="cd02796">
    <property type="entry name" value="tRNA_bind_bactPheRS"/>
    <property type="match status" value="1"/>
</dbReference>
<evidence type="ECO:0000259" key="9">
    <source>
        <dbReference type="PROSITE" id="PS50199"/>
    </source>
</evidence>
<dbReference type="PROSITE" id="PS50199">
    <property type="entry name" value="ZF_RANBP2_2"/>
    <property type="match status" value="1"/>
</dbReference>
<dbReference type="Gene3D" id="4.10.1060.10">
    <property type="entry name" value="Zinc finger, RanBP2-type"/>
    <property type="match status" value="1"/>
</dbReference>
<feature type="compositionally biased region" description="Basic and acidic residues" evidence="8">
    <location>
        <begin position="7"/>
        <end position="16"/>
    </location>
</feature>
<feature type="domain" description="RanBP2-type" evidence="9">
    <location>
        <begin position="19"/>
        <end position="48"/>
    </location>
</feature>
<dbReference type="InterPro" id="IPR002547">
    <property type="entry name" value="tRNA-bd_dom"/>
</dbReference>
<keyword evidence="12" id="KW-1185">Reference proteome</keyword>
<dbReference type="PROSITE" id="PS01358">
    <property type="entry name" value="ZF_RANBP2_1"/>
    <property type="match status" value="1"/>
</dbReference>
<evidence type="ECO:0000256" key="4">
    <source>
        <dbReference type="ARBA" id="ARBA00022833"/>
    </source>
</evidence>
<evidence type="ECO:0000256" key="6">
    <source>
        <dbReference type="PROSITE-ProRule" id="PRU00209"/>
    </source>
</evidence>
<dbReference type="Pfam" id="PF00641">
    <property type="entry name" value="Zn_ribbon_RanBP"/>
    <property type="match status" value="1"/>
</dbReference>
<dbReference type="EMBL" id="CAXAMN010024228">
    <property type="protein sequence ID" value="CAK9084730.1"/>
    <property type="molecule type" value="Genomic_DNA"/>
</dbReference>
<dbReference type="SUPFAM" id="SSF50249">
    <property type="entry name" value="Nucleic acid-binding proteins"/>
    <property type="match status" value="1"/>
</dbReference>
<keyword evidence="4" id="KW-0862">Zinc</keyword>
<keyword evidence="3 7" id="KW-0863">Zinc-finger</keyword>
<dbReference type="Gene3D" id="2.40.50.140">
    <property type="entry name" value="Nucleic acid-binding proteins"/>
    <property type="match status" value="1"/>
</dbReference>
<evidence type="ECO:0000256" key="7">
    <source>
        <dbReference type="PROSITE-ProRule" id="PRU00322"/>
    </source>
</evidence>
<feature type="region of interest" description="Disordered" evidence="8">
    <location>
        <begin position="1"/>
        <end position="24"/>
    </location>
</feature>
<evidence type="ECO:0000256" key="1">
    <source>
        <dbReference type="ARBA" id="ARBA00022555"/>
    </source>
</evidence>
<dbReference type="Proteomes" id="UP001642484">
    <property type="component" value="Unassembled WGS sequence"/>
</dbReference>
<feature type="domain" description="TRNA-binding" evidence="10">
    <location>
        <begin position="51"/>
        <end position="159"/>
    </location>
</feature>
<keyword evidence="5 6" id="KW-0694">RNA-binding</keyword>
<dbReference type="PROSITE" id="PS50886">
    <property type="entry name" value="TRBD"/>
    <property type="match status" value="1"/>
</dbReference>
<protein>
    <recommendedName>
        <fullName evidence="13">tRNA-binding domain-containing protein</fullName>
    </recommendedName>
</protein>
<evidence type="ECO:0000256" key="8">
    <source>
        <dbReference type="SAM" id="MobiDB-lite"/>
    </source>
</evidence>
<proteinExistence type="predicted"/>
<evidence type="ECO:0000313" key="11">
    <source>
        <dbReference type="EMBL" id="CAK9084730.1"/>
    </source>
</evidence>